<evidence type="ECO:0000256" key="1">
    <source>
        <dbReference type="ARBA" id="ARBA00022723"/>
    </source>
</evidence>
<evidence type="ECO:0000313" key="8">
    <source>
        <dbReference type="Ensembl" id="ENSMMOP00000007883.1"/>
    </source>
</evidence>
<evidence type="ECO:0000256" key="3">
    <source>
        <dbReference type="ARBA" id="ARBA00022833"/>
    </source>
</evidence>
<feature type="zinc finger region" description="C3H1-type" evidence="4">
    <location>
        <begin position="48"/>
        <end position="76"/>
    </location>
</feature>
<dbReference type="SUPFAM" id="SSF90229">
    <property type="entry name" value="CCCH zinc finger"/>
    <property type="match status" value="1"/>
</dbReference>
<organism evidence="8 9">
    <name type="scientific">Mola mola</name>
    <name type="common">Ocean sunfish</name>
    <name type="synonym">Tetraodon mola</name>
    <dbReference type="NCBI Taxonomy" id="94237"/>
    <lineage>
        <taxon>Eukaryota</taxon>
        <taxon>Metazoa</taxon>
        <taxon>Chordata</taxon>
        <taxon>Craniata</taxon>
        <taxon>Vertebrata</taxon>
        <taxon>Euteleostomi</taxon>
        <taxon>Actinopterygii</taxon>
        <taxon>Neopterygii</taxon>
        <taxon>Teleostei</taxon>
        <taxon>Neoteleostei</taxon>
        <taxon>Acanthomorphata</taxon>
        <taxon>Eupercaria</taxon>
        <taxon>Tetraodontiformes</taxon>
        <taxon>Molidae</taxon>
        <taxon>Mola</taxon>
    </lineage>
</organism>
<keyword evidence="1 4" id="KW-0479">Metal-binding</keyword>
<reference evidence="8" key="2">
    <citation type="submission" date="2025-09" db="UniProtKB">
        <authorList>
            <consortium name="Ensembl"/>
        </authorList>
    </citation>
    <scope>IDENTIFICATION</scope>
</reference>
<proteinExistence type="predicted"/>
<feature type="domain" description="C3H1-type" evidence="7">
    <location>
        <begin position="48"/>
        <end position="76"/>
    </location>
</feature>
<evidence type="ECO:0000256" key="5">
    <source>
        <dbReference type="SAM" id="MobiDB-lite"/>
    </source>
</evidence>
<dbReference type="PROSITE" id="PS50103">
    <property type="entry name" value="ZF_C3H1"/>
    <property type="match status" value="1"/>
</dbReference>
<keyword evidence="6" id="KW-1133">Transmembrane helix</keyword>
<keyword evidence="2 4" id="KW-0863">Zinc-finger</keyword>
<keyword evidence="6" id="KW-0472">Membrane</keyword>
<dbReference type="Proteomes" id="UP000261620">
    <property type="component" value="Unplaced"/>
</dbReference>
<dbReference type="Gene3D" id="4.10.1000.10">
    <property type="entry name" value="Zinc finger, CCCH-type"/>
    <property type="match status" value="1"/>
</dbReference>
<dbReference type="InterPro" id="IPR000571">
    <property type="entry name" value="Znf_CCCH"/>
</dbReference>
<dbReference type="Pfam" id="PF00642">
    <property type="entry name" value="zf-CCCH"/>
    <property type="match status" value="1"/>
</dbReference>
<feature type="compositionally biased region" description="Basic residues" evidence="5">
    <location>
        <begin position="253"/>
        <end position="263"/>
    </location>
</feature>
<evidence type="ECO:0000256" key="4">
    <source>
        <dbReference type="PROSITE-ProRule" id="PRU00723"/>
    </source>
</evidence>
<evidence type="ECO:0000256" key="2">
    <source>
        <dbReference type="ARBA" id="ARBA00022771"/>
    </source>
</evidence>
<feature type="compositionally biased region" description="Basic and acidic residues" evidence="5">
    <location>
        <begin position="381"/>
        <end position="401"/>
    </location>
</feature>
<keyword evidence="3 4" id="KW-0862">Zinc</keyword>
<feature type="compositionally biased region" description="Pro residues" evidence="5">
    <location>
        <begin position="238"/>
        <end position="247"/>
    </location>
</feature>
<sequence length="446" mass="51069">MSKIRRKVTVENSKTISDSSSSTTTSTSSNPAAPSRRPSVFERLGPSTGSNSHCRNWLKTGNCSYGNTCRYTHGTQPRGKGFSFSRRSAERPTGDLRERMKNKRQDGDPENLKRDLDEPTSPTRDSSRGRRREKEDIKITKERTPASEEEPTEWETNREDSDIGDYDYELSLEMKRQKIQRELMKLEQENLEKREEIVIKKDEAPTKARATAMPKVIFYTLPTRSSKGSHSKKKGPRTPSPPPPVPLDLPVMGKKHKGKHKNKEKSEEKQKEGKDRGRDTEKHKEKKEKRRSPSLPRRQRTPTPPRHHSPSSHSGSSAQRHSSSPRRRHSSSPAYHRSTAAQASSPPSSRRSRSPPASHDASSPHRRSDRSSPSRRRSRARERSRGERERSPPAQERRHERRDGNFFQLAFVSVVSFMFIAYNTLHTFLNVNSHMNTRRAGMTQCH</sequence>
<dbReference type="AlphaFoldDB" id="A0A3Q3W1Q9"/>
<dbReference type="OMA" id="SHMNTRR"/>
<dbReference type="GO" id="GO:0008270">
    <property type="term" value="F:zinc ion binding"/>
    <property type="evidence" value="ECO:0007669"/>
    <property type="project" value="UniProtKB-KW"/>
</dbReference>
<dbReference type="PANTHER" id="PTHR13585:SF19">
    <property type="entry name" value="ZINC FINGER CCCH DOMAIN-CONTAINING PROTEIN 13"/>
    <property type="match status" value="1"/>
</dbReference>
<accession>A0A3Q3W1Q9</accession>
<feature type="compositionally biased region" description="Low complexity" evidence="5">
    <location>
        <begin position="311"/>
        <end position="322"/>
    </location>
</feature>
<keyword evidence="9" id="KW-1185">Reference proteome</keyword>
<name>A0A3Q3W1Q9_MOLML</name>
<feature type="compositionally biased region" description="Low complexity" evidence="5">
    <location>
        <begin position="13"/>
        <end position="29"/>
    </location>
</feature>
<keyword evidence="6" id="KW-0812">Transmembrane</keyword>
<feature type="compositionally biased region" description="Basic residues" evidence="5">
    <location>
        <begin position="364"/>
        <end position="380"/>
    </location>
</feature>
<dbReference type="STRING" id="94237.ENSMMOP00000007883"/>
<dbReference type="InterPro" id="IPR036855">
    <property type="entry name" value="Znf_CCCH_sf"/>
</dbReference>
<feature type="compositionally biased region" description="Basic residues" evidence="5">
    <location>
        <begin position="284"/>
        <end position="310"/>
    </location>
</feature>
<feature type="compositionally biased region" description="Basic and acidic residues" evidence="5">
    <location>
        <begin position="125"/>
        <end position="146"/>
    </location>
</feature>
<dbReference type="SMART" id="SM00356">
    <property type="entry name" value="ZnF_C3H1"/>
    <property type="match status" value="1"/>
</dbReference>
<evidence type="ECO:0000313" key="9">
    <source>
        <dbReference type="Proteomes" id="UP000261620"/>
    </source>
</evidence>
<dbReference type="Ensembl" id="ENSMMOT00000008030.1">
    <property type="protein sequence ID" value="ENSMMOP00000007883.1"/>
    <property type="gene ID" value="ENSMMOG00000006129.1"/>
</dbReference>
<reference evidence="8" key="1">
    <citation type="submission" date="2025-08" db="UniProtKB">
        <authorList>
            <consortium name="Ensembl"/>
        </authorList>
    </citation>
    <scope>IDENTIFICATION</scope>
</reference>
<evidence type="ECO:0000259" key="7">
    <source>
        <dbReference type="PROSITE" id="PS50103"/>
    </source>
</evidence>
<evidence type="ECO:0000256" key="6">
    <source>
        <dbReference type="SAM" id="Phobius"/>
    </source>
</evidence>
<feature type="region of interest" description="Disordered" evidence="5">
    <location>
        <begin position="1"/>
        <end position="165"/>
    </location>
</feature>
<feature type="compositionally biased region" description="Polar residues" evidence="5">
    <location>
        <begin position="47"/>
        <end position="75"/>
    </location>
</feature>
<feature type="region of interest" description="Disordered" evidence="5">
    <location>
        <begin position="202"/>
        <end position="401"/>
    </location>
</feature>
<dbReference type="PANTHER" id="PTHR13585">
    <property type="entry name" value="CHASCON, ISOFORM D-RELATED"/>
    <property type="match status" value="1"/>
</dbReference>
<feature type="compositionally biased region" description="Basic and acidic residues" evidence="5">
    <location>
        <begin position="264"/>
        <end position="283"/>
    </location>
</feature>
<feature type="compositionally biased region" description="Low complexity" evidence="5">
    <location>
        <begin position="331"/>
        <end position="361"/>
    </location>
</feature>
<feature type="compositionally biased region" description="Basic and acidic residues" evidence="5">
    <location>
        <begin position="87"/>
        <end position="117"/>
    </location>
</feature>
<dbReference type="InterPro" id="IPR052824">
    <property type="entry name" value="m6A_RNA_Methylation_Regulator"/>
</dbReference>
<feature type="compositionally biased region" description="Basic residues" evidence="5">
    <location>
        <begin position="227"/>
        <end position="236"/>
    </location>
</feature>
<protein>
    <recommendedName>
        <fullName evidence="7">C3H1-type domain-containing protein</fullName>
    </recommendedName>
</protein>
<feature type="transmembrane region" description="Helical" evidence="6">
    <location>
        <begin position="406"/>
        <end position="425"/>
    </location>
</feature>